<evidence type="ECO:0000256" key="1">
    <source>
        <dbReference type="ARBA" id="ARBA00022801"/>
    </source>
</evidence>
<accession>A0A366H8D3</accession>
<organism evidence="4 5">
    <name type="scientific">Roseimicrobium gellanilyticum</name>
    <dbReference type="NCBI Taxonomy" id="748857"/>
    <lineage>
        <taxon>Bacteria</taxon>
        <taxon>Pseudomonadati</taxon>
        <taxon>Verrucomicrobiota</taxon>
        <taxon>Verrucomicrobiia</taxon>
        <taxon>Verrucomicrobiales</taxon>
        <taxon>Verrucomicrobiaceae</taxon>
        <taxon>Roseimicrobium</taxon>
    </lineage>
</organism>
<dbReference type="Proteomes" id="UP000253426">
    <property type="component" value="Unassembled WGS sequence"/>
</dbReference>
<evidence type="ECO:0000259" key="3">
    <source>
        <dbReference type="PROSITE" id="PS51831"/>
    </source>
</evidence>
<dbReference type="EMBL" id="QNRR01000014">
    <property type="protein sequence ID" value="RBP37294.1"/>
    <property type="molecule type" value="Genomic_DNA"/>
</dbReference>
<dbReference type="GO" id="GO:0008832">
    <property type="term" value="F:dGTPase activity"/>
    <property type="evidence" value="ECO:0007669"/>
    <property type="project" value="TreeGrafter"/>
</dbReference>
<dbReference type="InterPro" id="IPR050135">
    <property type="entry name" value="dGTPase-like"/>
</dbReference>
<dbReference type="InterPro" id="IPR003607">
    <property type="entry name" value="HD/PDEase_dom"/>
</dbReference>
<dbReference type="PANTHER" id="PTHR11373:SF32">
    <property type="entry name" value="DEOXYGUANOSINETRIPHOSPHATE TRIPHOSPHOHYDROLASE"/>
    <property type="match status" value="1"/>
</dbReference>
<dbReference type="GO" id="GO:0006203">
    <property type="term" value="P:dGTP catabolic process"/>
    <property type="evidence" value="ECO:0007669"/>
    <property type="project" value="TreeGrafter"/>
</dbReference>
<dbReference type="OrthoDB" id="9803619at2"/>
<evidence type="ECO:0000313" key="4">
    <source>
        <dbReference type="EMBL" id="RBP37294.1"/>
    </source>
</evidence>
<dbReference type="CDD" id="cd00077">
    <property type="entry name" value="HDc"/>
    <property type="match status" value="1"/>
</dbReference>
<dbReference type="PROSITE" id="PS51831">
    <property type="entry name" value="HD"/>
    <property type="match status" value="1"/>
</dbReference>
<dbReference type="RefSeq" id="WP_113961524.1">
    <property type="nucleotide sequence ID" value="NZ_QNRR01000014.1"/>
</dbReference>
<dbReference type="InterPro" id="IPR006674">
    <property type="entry name" value="HD_domain"/>
</dbReference>
<dbReference type="AlphaFoldDB" id="A0A366H8D3"/>
<keyword evidence="5" id="KW-1185">Reference proteome</keyword>
<dbReference type="Pfam" id="PF13286">
    <property type="entry name" value="HD_assoc"/>
    <property type="match status" value="1"/>
</dbReference>
<comment type="caution">
    <text evidence="4">The sequence shown here is derived from an EMBL/GenBank/DDBJ whole genome shotgun (WGS) entry which is preliminary data.</text>
</comment>
<evidence type="ECO:0000313" key="5">
    <source>
        <dbReference type="Proteomes" id="UP000253426"/>
    </source>
</evidence>
<evidence type="ECO:0000256" key="2">
    <source>
        <dbReference type="SAM" id="MobiDB-lite"/>
    </source>
</evidence>
<dbReference type="NCBIfam" id="TIGR01353">
    <property type="entry name" value="dGTP_triPase"/>
    <property type="match status" value="1"/>
</dbReference>
<feature type="domain" description="HD" evidence="3">
    <location>
        <begin position="63"/>
        <end position="228"/>
    </location>
</feature>
<sequence length="422" mass="48219">MSFYSSFDTATVSSRSAHPDDHRTPFQIDRDRILHSAALRRLQGKTQVFYSFLVGEYDFYRTRLTHSLEVAQVGRSICAWLQKSSDLLQGSDGIDTDLVEATCLAHDLGHPPFGHTGERALHHLMMPYGGFEGNAQTLRLLTRTIFGEGREGMDPTRALLDGVMKYKTLYQEVPDAKNHYLYDEQSEALDFVHGDQPFPVELSPGKERNSFRSLECQIMDWADDTAYSINDLSDAIQRGFITASKLEAWAGASKLDDVEAGQVEFLLKAIREGKVEGRLGRGIGEHIRACSLEIRGNFMSELSRRYRYELVVDPAMEKRARLNKRIAMDLVFETPQLHQLDYKAESVLKRLFEVLEERYIKRDGSRAWHFLPQTVEVALDREDDEKVRARLVCDWIASLTDRNAYRVHQRLFDVGAGMGEFL</sequence>
<keyword evidence="1" id="KW-0378">Hydrolase</keyword>
<dbReference type="Gene3D" id="1.10.3210.10">
    <property type="entry name" value="Hypothetical protein af1432"/>
    <property type="match status" value="1"/>
</dbReference>
<protein>
    <submittedName>
        <fullName evidence="4">dGTPase</fullName>
    </submittedName>
</protein>
<name>A0A366H8D3_9BACT</name>
<dbReference type="Pfam" id="PF01966">
    <property type="entry name" value="HD"/>
    <property type="match status" value="1"/>
</dbReference>
<dbReference type="SUPFAM" id="SSF109604">
    <property type="entry name" value="HD-domain/PDEase-like"/>
    <property type="match status" value="1"/>
</dbReference>
<feature type="compositionally biased region" description="Polar residues" evidence="2">
    <location>
        <begin position="1"/>
        <end position="16"/>
    </location>
</feature>
<dbReference type="SMART" id="SM00471">
    <property type="entry name" value="HDc"/>
    <property type="match status" value="1"/>
</dbReference>
<proteinExistence type="predicted"/>
<dbReference type="InterPro" id="IPR026875">
    <property type="entry name" value="PHydrolase_assoc_dom"/>
</dbReference>
<reference evidence="4 5" key="1">
    <citation type="submission" date="2018-06" db="EMBL/GenBank/DDBJ databases">
        <title>Genomic Encyclopedia of Type Strains, Phase IV (KMG-IV): sequencing the most valuable type-strain genomes for metagenomic binning, comparative biology and taxonomic classification.</title>
        <authorList>
            <person name="Goeker M."/>
        </authorList>
    </citation>
    <scope>NUCLEOTIDE SEQUENCE [LARGE SCALE GENOMIC DNA]</scope>
    <source>
        <strain evidence="4 5">DSM 25532</strain>
    </source>
</reference>
<feature type="region of interest" description="Disordered" evidence="2">
    <location>
        <begin position="1"/>
        <end position="24"/>
    </location>
</feature>
<gene>
    <name evidence="4" type="ORF">DES53_11432</name>
</gene>
<dbReference type="PANTHER" id="PTHR11373">
    <property type="entry name" value="DEOXYNUCLEOSIDE TRIPHOSPHATE TRIPHOSPHOHYDROLASE"/>
    <property type="match status" value="1"/>
</dbReference>
<dbReference type="InterPro" id="IPR006261">
    <property type="entry name" value="dGTPase"/>
</dbReference>